<dbReference type="Proteomes" id="UP000332933">
    <property type="component" value="Unassembled WGS sequence"/>
</dbReference>
<evidence type="ECO:0000313" key="6">
    <source>
        <dbReference type="EMBL" id="VFT84968.1"/>
    </source>
</evidence>
<evidence type="ECO:0000313" key="5">
    <source>
        <dbReference type="EMBL" id="KAF0701377.1"/>
    </source>
</evidence>
<keyword evidence="7" id="KW-1185">Reference proteome</keyword>
<dbReference type="Gene3D" id="3.40.50.720">
    <property type="entry name" value="NAD(P)-binding Rossmann-like Domain"/>
    <property type="match status" value="1"/>
</dbReference>
<organism evidence="6 7">
    <name type="scientific">Aphanomyces stellatus</name>
    <dbReference type="NCBI Taxonomy" id="120398"/>
    <lineage>
        <taxon>Eukaryota</taxon>
        <taxon>Sar</taxon>
        <taxon>Stramenopiles</taxon>
        <taxon>Oomycota</taxon>
        <taxon>Saprolegniomycetes</taxon>
        <taxon>Saprolegniales</taxon>
        <taxon>Verrucalvaceae</taxon>
        <taxon>Aphanomyces</taxon>
    </lineage>
</organism>
<accession>A0A485KJC4</accession>
<dbReference type="PANTHER" id="PTHR43245:SF51">
    <property type="entry name" value="SHORT CHAIN DEHYDROGENASE_REDUCTASE FAMILY 42E, MEMBER 2"/>
    <property type="match status" value="1"/>
</dbReference>
<dbReference type="SUPFAM" id="SSF51735">
    <property type="entry name" value="NAD(P)-binding Rossmann-fold domains"/>
    <property type="match status" value="1"/>
</dbReference>
<reference evidence="6 7" key="1">
    <citation type="submission" date="2019-03" db="EMBL/GenBank/DDBJ databases">
        <authorList>
            <person name="Gaulin E."/>
            <person name="Dumas B."/>
        </authorList>
    </citation>
    <scope>NUCLEOTIDE SEQUENCE [LARGE SCALE GENOMIC DNA]</scope>
    <source>
        <strain evidence="6">CBS 568.67</strain>
    </source>
</reference>
<dbReference type="Pfam" id="PF01073">
    <property type="entry name" value="3Beta_HSD"/>
    <property type="match status" value="1"/>
</dbReference>
<keyword evidence="2 3" id="KW-0560">Oxidoreductase</keyword>
<evidence type="ECO:0000256" key="2">
    <source>
        <dbReference type="ARBA" id="ARBA00023002"/>
    </source>
</evidence>
<dbReference type="InterPro" id="IPR002225">
    <property type="entry name" value="3Beta_OHSteriod_DH/Estase"/>
</dbReference>
<evidence type="ECO:0000313" key="7">
    <source>
        <dbReference type="Proteomes" id="UP000332933"/>
    </source>
</evidence>
<evidence type="ECO:0000259" key="4">
    <source>
        <dbReference type="Pfam" id="PF01073"/>
    </source>
</evidence>
<gene>
    <name evidence="6" type="primary">Aste57867_8079</name>
    <name evidence="5" type="ORF">As57867_008049</name>
    <name evidence="6" type="ORF">ASTE57867_8079</name>
</gene>
<reference evidence="5" key="2">
    <citation type="submission" date="2019-06" db="EMBL/GenBank/DDBJ databases">
        <title>Genomics analysis of Aphanomyces spp. identifies a new class of oomycete effector associated with host adaptation.</title>
        <authorList>
            <person name="Gaulin E."/>
        </authorList>
    </citation>
    <scope>NUCLEOTIDE SEQUENCE</scope>
    <source>
        <strain evidence="5">CBS 578.67</strain>
    </source>
</reference>
<dbReference type="GO" id="GO:0016616">
    <property type="term" value="F:oxidoreductase activity, acting on the CH-OH group of donors, NAD or NADP as acceptor"/>
    <property type="evidence" value="ECO:0007669"/>
    <property type="project" value="InterPro"/>
</dbReference>
<dbReference type="InterPro" id="IPR036291">
    <property type="entry name" value="NAD(P)-bd_dom_sf"/>
</dbReference>
<sequence length="339" mass="37634">MSTIWRQATQHSAPTRQVLATTADPRDTEERVVTVKSRHTVLVAEQVHVIVFDISLPRTCHPAVTFVRGNLLHKDHVQAALTILGDDLHVQSVFHMASLIPFMEVPDKAVERVNFDGTRVLLDVCQASKTVSSFIYTSSATLTEDVGYPSEHLDTYTQTKVAAERLVLAANNQTTQFATCALRPTSMFGRRDKILSDGLRALECVAVAHRLVLDALRTPAGRARVGGQAYFVGNDEEKTFGWFLGLDTDKKASGISHWNKPVPMIIPLWLVHVLCFVNDTIFQLSGVVVIDSYLTASLVDYTQRTYTFSSAKAKRDFGYVPLCSVKEKIRELATKAKTN</sequence>
<dbReference type="EMBL" id="CAADRA010005112">
    <property type="protein sequence ID" value="VFT84968.1"/>
    <property type="molecule type" value="Genomic_DNA"/>
</dbReference>
<dbReference type="OrthoDB" id="16464at2759"/>
<protein>
    <submittedName>
        <fullName evidence="6">Aste57867_8079 protein</fullName>
    </submittedName>
</protein>
<evidence type="ECO:0000256" key="1">
    <source>
        <dbReference type="ARBA" id="ARBA00009219"/>
    </source>
</evidence>
<dbReference type="EMBL" id="VJMH01005091">
    <property type="protein sequence ID" value="KAF0701377.1"/>
    <property type="molecule type" value="Genomic_DNA"/>
</dbReference>
<proteinExistence type="inferred from homology"/>
<dbReference type="PANTHER" id="PTHR43245">
    <property type="entry name" value="BIFUNCTIONAL POLYMYXIN RESISTANCE PROTEIN ARNA"/>
    <property type="match status" value="1"/>
</dbReference>
<dbReference type="InterPro" id="IPR050177">
    <property type="entry name" value="Lipid_A_modif_metabolic_enz"/>
</dbReference>
<feature type="domain" description="3-beta hydroxysteroid dehydrogenase/isomerase" evidence="4">
    <location>
        <begin position="65"/>
        <end position="200"/>
    </location>
</feature>
<name>A0A485KJC4_9STRA</name>
<dbReference type="AlphaFoldDB" id="A0A485KJC4"/>
<comment type="similarity">
    <text evidence="1 3">Belongs to the 3-beta-HSD family.</text>
</comment>
<dbReference type="GO" id="GO:0006694">
    <property type="term" value="P:steroid biosynthetic process"/>
    <property type="evidence" value="ECO:0007669"/>
    <property type="project" value="InterPro"/>
</dbReference>
<evidence type="ECO:0000256" key="3">
    <source>
        <dbReference type="RuleBase" id="RU004475"/>
    </source>
</evidence>